<dbReference type="Proteomes" id="UP000054321">
    <property type="component" value="Unassembled WGS sequence"/>
</dbReference>
<dbReference type="HOGENOM" id="CLU_327894_0_0_1"/>
<evidence type="ECO:0000313" key="6">
    <source>
        <dbReference type="Proteomes" id="UP000054321"/>
    </source>
</evidence>
<feature type="chain" id="PRO_5002173657" evidence="4">
    <location>
        <begin position="20"/>
        <end position="1000"/>
    </location>
</feature>
<keyword evidence="6" id="KW-1185">Reference proteome</keyword>
<dbReference type="Pfam" id="PF12796">
    <property type="entry name" value="Ank_2"/>
    <property type="match status" value="1"/>
</dbReference>
<dbReference type="EMBL" id="KN832877">
    <property type="protein sequence ID" value="KIN00463.1"/>
    <property type="molecule type" value="Genomic_DNA"/>
</dbReference>
<keyword evidence="1" id="KW-0677">Repeat</keyword>
<evidence type="ECO:0000256" key="3">
    <source>
        <dbReference type="PROSITE-ProRule" id="PRU00023"/>
    </source>
</evidence>
<reference evidence="5 6" key="1">
    <citation type="submission" date="2014-04" db="EMBL/GenBank/DDBJ databases">
        <authorList>
            <consortium name="DOE Joint Genome Institute"/>
            <person name="Kuo A."/>
            <person name="Martino E."/>
            <person name="Perotto S."/>
            <person name="Kohler A."/>
            <person name="Nagy L.G."/>
            <person name="Floudas D."/>
            <person name="Copeland A."/>
            <person name="Barry K.W."/>
            <person name="Cichocki N."/>
            <person name="Veneault-Fourrey C."/>
            <person name="LaButti K."/>
            <person name="Lindquist E.A."/>
            <person name="Lipzen A."/>
            <person name="Lundell T."/>
            <person name="Morin E."/>
            <person name="Murat C."/>
            <person name="Sun H."/>
            <person name="Tunlid A."/>
            <person name="Henrissat B."/>
            <person name="Grigoriev I.V."/>
            <person name="Hibbett D.S."/>
            <person name="Martin F."/>
            <person name="Nordberg H.P."/>
            <person name="Cantor M.N."/>
            <person name="Hua S.X."/>
        </authorList>
    </citation>
    <scope>NUCLEOTIDE SEQUENCE [LARGE SCALE GENOMIC DNA]</scope>
    <source>
        <strain evidence="5 6">Zn</strain>
    </source>
</reference>
<dbReference type="InterPro" id="IPR036770">
    <property type="entry name" value="Ankyrin_rpt-contain_sf"/>
</dbReference>
<keyword evidence="4" id="KW-0732">Signal</keyword>
<evidence type="ECO:0000256" key="4">
    <source>
        <dbReference type="SAM" id="SignalP"/>
    </source>
</evidence>
<keyword evidence="2 3" id="KW-0040">ANK repeat</keyword>
<organism evidence="5 6">
    <name type="scientific">Oidiodendron maius (strain Zn)</name>
    <dbReference type="NCBI Taxonomy" id="913774"/>
    <lineage>
        <taxon>Eukaryota</taxon>
        <taxon>Fungi</taxon>
        <taxon>Dikarya</taxon>
        <taxon>Ascomycota</taxon>
        <taxon>Pezizomycotina</taxon>
        <taxon>Leotiomycetes</taxon>
        <taxon>Leotiomycetes incertae sedis</taxon>
        <taxon>Myxotrichaceae</taxon>
        <taxon>Oidiodendron</taxon>
    </lineage>
</organism>
<dbReference type="STRING" id="913774.A0A0C3DER5"/>
<evidence type="ECO:0000256" key="2">
    <source>
        <dbReference type="ARBA" id="ARBA00023043"/>
    </source>
</evidence>
<name>A0A0C3DER5_OIDMZ</name>
<reference evidence="6" key="2">
    <citation type="submission" date="2015-01" db="EMBL/GenBank/DDBJ databases">
        <title>Evolutionary Origins and Diversification of the Mycorrhizal Mutualists.</title>
        <authorList>
            <consortium name="DOE Joint Genome Institute"/>
            <consortium name="Mycorrhizal Genomics Consortium"/>
            <person name="Kohler A."/>
            <person name="Kuo A."/>
            <person name="Nagy L.G."/>
            <person name="Floudas D."/>
            <person name="Copeland A."/>
            <person name="Barry K.W."/>
            <person name="Cichocki N."/>
            <person name="Veneault-Fourrey C."/>
            <person name="LaButti K."/>
            <person name="Lindquist E.A."/>
            <person name="Lipzen A."/>
            <person name="Lundell T."/>
            <person name="Morin E."/>
            <person name="Murat C."/>
            <person name="Riley R."/>
            <person name="Ohm R."/>
            <person name="Sun H."/>
            <person name="Tunlid A."/>
            <person name="Henrissat B."/>
            <person name="Grigoriev I.V."/>
            <person name="Hibbett D.S."/>
            <person name="Martin F."/>
        </authorList>
    </citation>
    <scope>NUCLEOTIDE SEQUENCE [LARGE SCALE GENOMIC DNA]</scope>
    <source>
        <strain evidence="6">Zn</strain>
    </source>
</reference>
<proteinExistence type="predicted"/>
<dbReference type="PANTHER" id="PTHR24198:SF165">
    <property type="entry name" value="ANKYRIN REPEAT-CONTAINING PROTEIN-RELATED"/>
    <property type="match status" value="1"/>
</dbReference>
<sequence length="1000" mass="113116">MAEVLGVVVSGLTVAQIAAQLVTCAQQLQTLSRYVRNVPANLQSILDEIEMTAQLLAKVKAFDDAAFPGQGSGLLQNYLLKCQAAASSLQELVTKIIHPSKRDKKFRTKNLVRAVLKKGEIEELKARLDSAKASMQTFLTCHSCMLQIKQQTLLEALRNDMIRSQKSMSFEDSTMATSKRKKVNPAMRDGLLLYQKKCSAKTCCCACHDISLIQGKGWSLRLPSSFGLWSTCNKASCKNSKSTSIWISLTQVGIPWAVHAGLNYMFSTEHSYISPSLALHRVVRNTSPGFKLLLELETGKRRDWNSTRQDLLDLFDSGDATPRDVDSEGRTWLEKVLHGPWRGEKWNKNSACIQKSLVTMLVQMGSPLNTQRLLYECAGNRWNESRLVLLDDLIKFGFDASEIEAPAFSLWPILPLEPSKSEKNPHAWVENNPDPFFVEWISKNLYVCPGFAGINGLLEAILIESTEQVQQLAARIPLGDQDNLLGQSALHLAVSRPQHLEMLLKLGAKVDARDKRGFTPLLYATALGNSEVVIRLLESGADPYLTTPRYQNFLQFALRRSHWTMFEAVLTHLHHFTTATKFAPHDFFTLGLIALTVEYNDCRWAKKSDLFQTLLEWGADPNVIISDDRGRPAGTVLHHIIDIPLVKAIIRQGFSQFDYRAPTGIHALYWSQFLPNPTLMELLLDGGSSVNLQNDKGSATLHLVSQNLKKDITETCGSNHQSYGERAQIIECIRLLLSRGADSCLGDRCRCACSRRGCTPSNLILKEPPMMASGRKDIWALEFYATVEALGGFETAKQCLLDMLRLVKFEELELTHTCLQESFFFASLNGDTVMESEEVEEIWDEEKLAIQDLEKEMLDIEKLPRDKLLQLLLSAILKRKWDRELEVRSLIPYHGAQYPSSQNKVYEVDYWREKFIAKPPTLPNPPNVTEEADTVGLREYADWVEYEHSKRAKENKPDHEWYNKRVAWISRIQSMNEETEETGEEEDLQEERILLFVSDA</sequence>
<dbReference type="PANTHER" id="PTHR24198">
    <property type="entry name" value="ANKYRIN REPEAT AND PROTEIN KINASE DOMAIN-CONTAINING PROTEIN"/>
    <property type="match status" value="1"/>
</dbReference>
<dbReference type="OrthoDB" id="3200163at2759"/>
<dbReference type="AlphaFoldDB" id="A0A0C3DER5"/>
<dbReference type="SUPFAM" id="SSF48403">
    <property type="entry name" value="Ankyrin repeat"/>
    <property type="match status" value="1"/>
</dbReference>
<evidence type="ECO:0000256" key="1">
    <source>
        <dbReference type="ARBA" id="ARBA00022737"/>
    </source>
</evidence>
<dbReference type="SMART" id="SM00248">
    <property type="entry name" value="ANK"/>
    <property type="match status" value="3"/>
</dbReference>
<protein>
    <submittedName>
        <fullName evidence="5">Uncharacterized protein</fullName>
    </submittedName>
</protein>
<dbReference type="PROSITE" id="PS50088">
    <property type="entry name" value="ANK_REPEAT"/>
    <property type="match status" value="1"/>
</dbReference>
<evidence type="ECO:0000313" key="5">
    <source>
        <dbReference type="EMBL" id="KIN00463.1"/>
    </source>
</evidence>
<dbReference type="PROSITE" id="PS50297">
    <property type="entry name" value="ANK_REP_REGION"/>
    <property type="match status" value="1"/>
</dbReference>
<accession>A0A0C3DER5</accession>
<feature type="repeat" description="ANK" evidence="3">
    <location>
        <begin position="516"/>
        <end position="548"/>
    </location>
</feature>
<dbReference type="InterPro" id="IPR002110">
    <property type="entry name" value="Ankyrin_rpt"/>
</dbReference>
<gene>
    <name evidence="5" type="ORF">OIDMADRAFT_180696</name>
</gene>
<dbReference type="InParanoid" id="A0A0C3DER5"/>
<dbReference type="Gene3D" id="1.25.40.20">
    <property type="entry name" value="Ankyrin repeat-containing domain"/>
    <property type="match status" value="2"/>
</dbReference>
<feature type="signal peptide" evidence="4">
    <location>
        <begin position="1"/>
        <end position="19"/>
    </location>
</feature>